<evidence type="ECO:0000256" key="1">
    <source>
        <dbReference type="SAM" id="MobiDB-lite"/>
    </source>
</evidence>
<evidence type="ECO:0000313" key="3">
    <source>
        <dbReference type="Proteomes" id="UP001498421"/>
    </source>
</evidence>
<dbReference type="EMBL" id="JAZAVK010000154">
    <property type="protein sequence ID" value="KAK7419190.1"/>
    <property type="molecule type" value="Genomic_DNA"/>
</dbReference>
<organism evidence="2 3">
    <name type="scientific">Neonectria magnoliae</name>
    <dbReference type="NCBI Taxonomy" id="2732573"/>
    <lineage>
        <taxon>Eukaryota</taxon>
        <taxon>Fungi</taxon>
        <taxon>Dikarya</taxon>
        <taxon>Ascomycota</taxon>
        <taxon>Pezizomycotina</taxon>
        <taxon>Sordariomycetes</taxon>
        <taxon>Hypocreomycetidae</taxon>
        <taxon>Hypocreales</taxon>
        <taxon>Nectriaceae</taxon>
        <taxon>Neonectria</taxon>
    </lineage>
</organism>
<protein>
    <submittedName>
        <fullName evidence="2">Uncharacterized protein</fullName>
    </submittedName>
</protein>
<comment type="caution">
    <text evidence="2">The sequence shown here is derived from an EMBL/GenBank/DDBJ whole genome shotgun (WGS) entry which is preliminary data.</text>
</comment>
<feature type="compositionally biased region" description="Basic and acidic residues" evidence="1">
    <location>
        <begin position="240"/>
        <end position="249"/>
    </location>
</feature>
<proteinExistence type="predicted"/>
<feature type="region of interest" description="Disordered" evidence="1">
    <location>
        <begin position="240"/>
        <end position="306"/>
    </location>
</feature>
<reference evidence="2 3" key="1">
    <citation type="journal article" date="2025" name="Microbiol. Resour. Announc.">
        <title>Draft genome sequences for Neonectria magnoliae and Neonectria punicea, canker pathogens of Liriodendron tulipifera and Acer saccharum in West Virginia.</title>
        <authorList>
            <person name="Petronek H.M."/>
            <person name="Kasson M.T."/>
            <person name="Metheny A.M."/>
            <person name="Stauder C.M."/>
            <person name="Lovett B."/>
            <person name="Lynch S.C."/>
            <person name="Garnas J.R."/>
            <person name="Kasson L.R."/>
            <person name="Stajich J.E."/>
        </authorList>
    </citation>
    <scope>NUCLEOTIDE SEQUENCE [LARGE SCALE GENOMIC DNA]</scope>
    <source>
        <strain evidence="2 3">NRRL 64651</strain>
    </source>
</reference>
<feature type="compositionally biased region" description="Polar residues" evidence="1">
    <location>
        <begin position="272"/>
        <end position="290"/>
    </location>
</feature>
<keyword evidence="3" id="KW-1185">Reference proteome</keyword>
<dbReference type="Proteomes" id="UP001498421">
    <property type="component" value="Unassembled WGS sequence"/>
</dbReference>
<feature type="region of interest" description="Disordered" evidence="1">
    <location>
        <begin position="1"/>
        <end position="54"/>
    </location>
</feature>
<feature type="region of interest" description="Disordered" evidence="1">
    <location>
        <begin position="181"/>
        <end position="218"/>
    </location>
</feature>
<gene>
    <name evidence="2" type="ORF">QQZ08_010957</name>
</gene>
<name>A0ABR1HDK8_9HYPO</name>
<feature type="compositionally biased region" description="Polar residues" evidence="1">
    <location>
        <begin position="11"/>
        <end position="22"/>
    </location>
</feature>
<evidence type="ECO:0000313" key="2">
    <source>
        <dbReference type="EMBL" id="KAK7419190.1"/>
    </source>
</evidence>
<accession>A0ABR1HDK8</accession>
<sequence>MQESGWLGGSRPSTAPRSTDPQLPSRWGDGKKSPQATGSSSKFQDDYTEDCTEAELEDEKRIQLGEMLIAAYRTRAQRLKNLYLYKRIRELEQKGKFNSSDGLDNETSQEEFDGREKVYALLDNVRDVIRKHMKKYFVDQWLWTDRCSLAFQEQWYWISEEDLANAVAQLKLGTTPAKYRRHLTQNDDENNAFMTKKAKSKSKSPESLLRDNPPSLPEENLASAVAQLDLDAKPAETRRSFMGHGEDKNPVLTQKAEPESESPARLFKDNPPSLQGASEENPTSGDTQLKLNPRLAKRRRNSIDDSDIMGAKRASFDFEFPLSQPALSVGPVKRRRRSADDDVVTMTKRARFDYE</sequence>